<evidence type="ECO:0000313" key="2">
    <source>
        <dbReference type="EMBL" id="CAH1407932.1"/>
    </source>
</evidence>
<feature type="compositionally biased region" description="Acidic residues" evidence="1">
    <location>
        <begin position="8"/>
        <end position="17"/>
    </location>
</feature>
<dbReference type="AlphaFoldDB" id="A0A9P0HV45"/>
<evidence type="ECO:0000256" key="1">
    <source>
        <dbReference type="SAM" id="MobiDB-lite"/>
    </source>
</evidence>
<dbReference type="EMBL" id="OV725083">
    <property type="protein sequence ID" value="CAH1407932.1"/>
    <property type="molecule type" value="Genomic_DNA"/>
</dbReference>
<proteinExistence type="predicted"/>
<organism evidence="2 3">
    <name type="scientific">Nezara viridula</name>
    <name type="common">Southern green stink bug</name>
    <name type="synonym">Cimex viridulus</name>
    <dbReference type="NCBI Taxonomy" id="85310"/>
    <lineage>
        <taxon>Eukaryota</taxon>
        <taxon>Metazoa</taxon>
        <taxon>Ecdysozoa</taxon>
        <taxon>Arthropoda</taxon>
        <taxon>Hexapoda</taxon>
        <taxon>Insecta</taxon>
        <taxon>Pterygota</taxon>
        <taxon>Neoptera</taxon>
        <taxon>Paraneoptera</taxon>
        <taxon>Hemiptera</taxon>
        <taxon>Heteroptera</taxon>
        <taxon>Panheteroptera</taxon>
        <taxon>Pentatomomorpha</taxon>
        <taxon>Pentatomoidea</taxon>
        <taxon>Pentatomidae</taxon>
        <taxon>Pentatominae</taxon>
        <taxon>Nezara</taxon>
    </lineage>
</organism>
<keyword evidence="3" id="KW-1185">Reference proteome</keyword>
<protein>
    <submittedName>
        <fullName evidence="2">Uncharacterized protein</fullName>
    </submittedName>
</protein>
<evidence type="ECO:0000313" key="3">
    <source>
        <dbReference type="Proteomes" id="UP001152798"/>
    </source>
</evidence>
<reference evidence="2" key="1">
    <citation type="submission" date="2022-01" db="EMBL/GenBank/DDBJ databases">
        <authorList>
            <person name="King R."/>
        </authorList>
    </citation>
    <scope>NUCLEOTIDE SEQUENCE</scope>
</reference>
<accession>A0A9P0HV45</accession>
<name>A0A9P0HV45_NEZVI</name>
<sequence>MCECGIHEDEDTIEEQEDTTRAASRPVLTRVEAPTLQCGSLYRISVSDPVRYATLNIEVPEFYSSSTTPHESQAYIATQRLRPTFVKDLRIEY</sequence>
<gene>
    <name evidence="2" type="ORF">NEZAVI_LOCUS15553</name>
</gene>
<dbReference type="Proteomes" id="UP001152798">
    <property type="component" value="Chromosome 7"/>
</dbReference>
<feature type="region of interest" description="Disordered" evidence="1">
    <location>
        <begin position="1"/>
        <end position="22"/>
    </location>
</feature>